<organism evidence="2 3">
    <name type="scientific">Pochonia chlamydosporia 170</name>
    <dbReference type="NCBI Taxonomy" id="1380566"/>
    <lineage>
        <taxon>Eukaryota</taxon>
        <taxon>Fungi</taxon>
        <taxon>Dikarya</taxon>
        <taxon>Ascomycota</taxon>
        <taxon>Pezizomycotina</taxon>
        <taxon>Sordariomycetes</taxon>
        <taxon>Hypocreomycetidae</taxon>
        <taxon>Hypocreales</taxon>
        <taxon>Clavicipitaceae</taxon>
        <taxon>Pochonia</taxon>
    </lineage>
</organism>
<dbReference type="EMBL" id="LSBJ02000018">
    <property type="protein sequence ID" value="OAQ58075.1"/>
    <property type="molecule type" value="Genomic_DNA"/>
</dbReference>
<evidence type="ECO:0000313" key="2">
    <source>
        <dbReference type="EMBL" id="OAQ58075.1"/>
    </source>
</evidence>
<feature type="region of interest" description="Disordered" evidence="1">
    <location>
        <begin position="49"/>
        <end position="72"/>
    </location>
</feature>
<feature type="compositionally biased region" description="Basic and acidic residues" evidence="1">
    <location>
        <begin position="58"/>
        <end position="72"/>
    </location>
</feature>
<sequence>MDVDTHNSQSLETYPVMLEQKSLRELILAPLKRRSDVRTMIICTDHVSRDGQDDDSITDTHDYSNGDSDTKHFDAERDDVATVASPDPGAYWSCLLDQERFTSGLDLAYLTDAMKQLPNCKKIHISDTCTTSGAVMLKDRIGTRLCKGFDPYSRYSKHFVMRVLRTTLLAISGSGIKVVELDICLGLANEGGQHSITDDVFHLPDEYRLLLRHGFTNIKKLRLVVNTQNDEDWDENVSEFIKLFPNLSLLWLRVANHDTSVEFSCLTEALQALPLEVFELVNCSTTQENLMPLLLHNQTTLKEIVLNKVNIERGTNGTWNWVKNHLRTELPRCSLDFRDCRVAGKVPTLPMASWHEF</sequence>
<dbReference type="KEGG" id="pchm:VFPPC_11388"/>
<accession>A0A179EY03</accession>
<proteinExistence type="predicted"/>
<dbReference type="SUPFAM" id="SSF52047">
    <property type="entry name" value="RNI-like"/>
    <property type="match status" value="1"/>
</dbReference>
<dbReference type="AlphaFoldDB" id="A0A179EY03"/>
<evidence type="ECO:0000256" key="1">
    <source>
        <dbReference type="SAM" id="MobiDB-lite"/>
    </source>
</evidence>
<evidence type="ECO:0000313" key="3">
    <source>
        <dbReference type="Proteomes" id="UP000078397"/>
    </source>
</evidence>
<protein>
    <submittedName>
        <fullName evidence="2">Uncharacterized protein</fullName>
    </submittedName>
</protein>
<dbReference type="GeneID" id="28853588"/>
<name>A0A179EY03_METCM</name>
<gene>
    <name evidence="2" type="ORF">VFPPC_11388</name>
</gene>
<comment type="caution">
    <text evidence="2">The sequence shown here is derived from an EMBL/GenBank/DDBJ whole genome shotgun (WGS) entry which is preliminary data.</text>
</comment>
<reference evidence="2 3" key="1">
    <citation type="journal article" date="2016" name="PLoS Pathog.">
        <title>Biosynthesis of antibiotic leucinostatins in bio-control fungus Purpureocillium lilacinum and their inhibition on phytophthora revealed by genome mining.</title>
        <authorList>
            <person name="Wang G."/>
            <person name="Liu Z."/>
            <person name="Lin R."/>
            <person name="Li E."/>
            <person name="Mao Z."/>
            <person name="Ling J."/>
            <person name="Yang Y."/>
            <person name="Yin W.B."/>
            <person name="Xie B."/>
        </authorList>
    </citation>
    <scope>NUCLEOTIDE SEQUENCE [LARGE SCALE GENOMIC DNA]</scope>
    <source>
        <strain evidence="2">170</strain>
    </source>
</reference>
<dbReference type="Proteomes" id="UP000078397">
    <property type="component" value="Unassembled WGS sequence"/>
</dbReference>
<keyword evidence="3" id="KW-1185">Reference proteome</keyword>
<dbReference type="RefSeq" id="XP_018136291.1">
    <property type="nucleotide sequence ID" value="XM_018289594.1"/>
</dbReference>
<dbReference type="STRING" id="1380566.A0A179EY03"/>
<dbReference type="OrthoDB" id="5279008at2759"/>